<dbReference type="InterPro" id="IPR009057">
    <property type="entry name" value="Homeodomain-like_sf"/>
</dbReference>
<evidence type="ECO:0000313" key="6">
    <source>
        <dbReference type="EMBL" id="GAA4846744.1"/>
    </source>
</evidence>
<feature type="DNA-binding region" description="H-T-H motif" evidence="4">
    <location>
        <begin position="28"/>
        <end position="47"/>
    </location>
</feature>
<dbReference type="PANTHER" id="PTHR47506:SF3">
    <property type="entry name" value="HTH-TYPE TRANSCRIPTIONAL REGULATOR LMRA"/>
    <property type="match status" value="1"/>
</dbReference>
<keyword evidence="2 4" id="KW-0238">DNA-binding</keyword>
<gene>
    <name evidence="6" type="ORF">GCM10023331_34330</name>
</gene>
<organism evidence="6 7">
    <name type="scientific">Algivirga pacifica</name>
    <dbReference type="NCBI Taxonomy" id="1162670"/>
    <lineage>
        <taxon>Bacteria</taxon>
        <taxon>Pseudomonadati</taxon>
        <taxon>Bacteroidota</taxon>
        <taxon>Cytophagia</taxon>
        <taxon>Cytophagales</taxon>
        <taxon>Flammeovirgaceae</taxon>
        <taxon>Algivirga</taxon>
    </lineage>
</organism>
<keyword evidence="7" id="KW-1185">Reference proteome</keyword>
<evidence type="ECO:0000313" key="7">
    <source>
        <dbReference type="Proteomes" id="UP001500298"/>
    </source>
</evidence>
<dbReference type="RefSeq" id="WP_345374033.1">
    <property type="nucleotide sequence ID" value="NZ_BAABJX010000055.1"/>
</dbReference>
<dbReference type="PANTHER" id="PTHR47506">
    <property type="entry name" value="TRANSCRIPTIONAL REGULATORY PROTEIN"/>
    <property type="match status" value="1"/>
</dbReference>
<keyword evidence="3" id="KW-0804">Transcription</keyword>
<evidence type="ECO:0000256" key="2">
    <source>
        <dbReference type="ARBA" id="ARBA00023125"/>
    </source>
</evidence>
<dbReference type="PRINTS" id="PR00455">
    <property type="entry name" value="HTHTETR"/>
</dbReference>
<dbReference type="InterPro" id="IPR001647">
    <property type="entry name" value="HTH_TetR"/>
</dbReference>
<accession>A0ABP9DHM5</accession>
<dbReference type="Proteomes" id="UP001500298">
    <property type="component" value="Unassembled WGS sequence"/>
</dbReference>
<protein>
    <submittedName>
        <fullName evidence="6">TetR/AcrR family transcriptional regulator</fullName>
    </submittedName>
</protein>
<dbReference type="SUPFAM" id="SSF48498">
    <property type="entry name" value="Tetracyclin repressor-like, C-terminal domain"/>
    <property type="match status" value="1"/>
</dbReference>
<reference evidence="7" key="1">
    <citation type="journal article" date="2019" name="Int. J. Syst. Evol. Microbiol.">
        <title>The Global Catalogue of Microorganisms (GCM) 10K type strain sequencing project: providing services to taxonomists for standard genome sequencing and annotation.</title>
        <authorList>
            <consortium name="The Broad Institute Genomics Platform"/>
            <consortium name="The Broad Institute Genome Sequencing Center for Infectious Disease"/>
            <person name="Wu L."/>
            <person name="Ma J."/>
        </authorList>
    </citation>
    <scope>NUCLEOTIDE SEQUENCE [LARGE SCALE GENOMIC DNA]</scope>
    <source>
        <strain evidence="7">JCM 18326</strain>
    </source>
</reference>
<evidence type="ECO:0000259" key="5">
    <source>
        <dbReference type="PROSITE" id="PS50977"/>
    </source>
</evidence>
<comment type="caution">
    <text evidence="6">The sequence shown here is derived from an EMBL/GenBank/DDBJ whole genome shotgun (WGS) entry which is preliminary data.</text>
</comment>
<dbReference type="Gene3D" id="1.10.357.10">
    <property type="entry name" value="Tetracycline Repressor, domain 2"/>
    <property type="match status" value="1"/>
</dbReference>
<evidence type="ECO:0000256" key="1">
    <source>
        <dbReference type="ARBA" id="ARBA00023015"/>
    </source>
</evidence>
<dbReference type="Pfam" id="PF16925">
    <property type="entry name" value="TetR_C_13"/>
    <property type="match status" value="1"/>
</dbReference>
<evidence type="ECO:0000256" key="4">
    <source>
        <dbReference type="PROSITE-ProRule" id="PRU00335"/>
    </source>
</evidence>
<proteinExistence type="predicted"/>
<dbReference type="EMBL" id="BAABJX010000055">
    <property type="protein sequence ID" value="GAA4846744.1"/>
    <property type="molecule type" value="Genomic_DNA"/>
</dbReference>
<dbReference type="InterPro" id="IPR011075">
    <property type="entry name" value="TetR_C"/>
</dbReference>
<name>A0ABP9DHM5_9BACT</name>
<dbReference type="PROSITE" id="PS50977">
    <property type="entry name" value="HTH_TETR_2"/>
    <property type="match status" value="1"/>
</dbReference>
<keyword evidence="1" id="KW-0805">Transcription regulation</keyword>
<dbReference type="InterPro" id="IPR036271">
    <property type="entry name" value="Tet_transcr_reg_TetR-rel_C_sf"/>
</dbReference>
<feature type="domain" description="HTH tetR-type" evidence="5">
    <location>
        <begin position="5"/>
        <end position="65"/>
    </location>
</feature>
<sequence length="196" mass="22131">MSKGIDTRSKIIMQSARLFNRVGYHACALSDIMKATGLKKGGIYNHFSNKDEIAEAAFDYNFNLIKKTLQERLFRETDPREKIEAILDTYAHLERLPEFEAGCPIFNTAVDASNTHPKLKEKAKQAINHLKTYIIKKIEEGMEQGIFQSTADKEAVATMMLMTMEGALVMSRVSDDRCIAVAVEGIKSYLNVNLYQ</sequence>
<evidence type="ECO:0000256" key="3">
    <source>
        <dbReference type="ARBA" id="ARBA00023163"/>
    </source>
</evidence>
<dbReference type="SUPFAM" id="SSF46689">
    <property type="entry name" value="Homeodomain-like"/>
    <property type="match status" value="1"/>
</dbReference>
<dbReference type="Pfam" id="PF00440">
    <property type="entry name" value="TetR_N"/>
    <property type="match status" value="1"/>
</dbReference>